<organism evidence="2 3">
    <name type="scientific">Magnaporthiopsis poae (strain ATCC 64411 / 73-15)</name>
    <name type="common">Kentucky bluegrass fungus</name>
    <name type="synonym">Magnaporthe poae</name>
    <dbReference type="NCBI Taxonomy" id="644358"/>
    <lineage>
        <taxon>Eukaryota</taxon>
        <taxon>Fungi</taxon>
        <taxon>Dikarya</taxon>
        <taxon>Ascomycota</taxon>
        <taxon>Pezizomycotina</taxon>
        <taxon>Sordariomycetes</taxon>
        <taxon>Sordariomycetidae</taxon>
        <taxon>Magnaporthales</taxon>
        <taxon>Magnaporthaceae</taxon>
        <taxon>Magnaporthiopsis</taxon>
    </lineage>
</organism>
<reference evidence="3" key="2">
    <citation type="submission" date="2010-05" db="EMBL/GenBank/DDBJ databases">
        <title>The genome sequence of Magnaporthe poae strain ATCC 64411.</title>
        <authorList>
            <person name="Ma L.-J."/>
            <person name="Dead R."/>
            <person name="Young S."/>
            <person name="Zeng Q."/>
            <person name="Koehrsen M."/>
            <person name="Alvarado L."/>
            <person name="Berlin A."/>
            <person name="Chapman S.B."/>
            <person name="Chen Z."/>
            <person name="Freedman E."/>
            <person name="Gellesch M."/>
            <person name="Goldberg J."/>
            <person name="Griggs A."/>
            <person name="Gujja S."/>
            <person name="Heilman E.R."/>
            <person name="Heiman D."/>
            <person name="Hepburn T."/>
            <person name="Howarth C."/>
            <person name="Jen D."/>
            <person name="Larson L."/>
            <person name="Mehta T."/>
            <person name="Neiman D."/>
            <person name="Pearson M."/>
            <person name="Roberts A."/>
            <person name="Saif S."/>
            <person name="Shea T."/>
            <person name="Shenoy N."/>
            <person name="Sisk P."/>
            <person name="Stolte C."/>
            <person name="Sykes S."/>
            <person name="Walk T."/>
            <person name="White J."/>
            <person name="Yandava C."/>
            <person name="Haas B."/>
            <person name="Nusbaum C."/>
            <person name="Birren B."/>
        </authorList>
    </citation>
    <scope>NUCLEOTIDE SEQUENCE [LARGE SCALE GENOMIC DNA]</scope>
    <source>
        <strain evidence="3">ATCC 64411 / 73-15</strain>
    </source>
</reference>
<keyword evidence="3" id="KW-1185">Reference proteome</keyword>
<dbReference type="EMBL" id="ADBL01000455">
    <property type="status" value="NOT_ANNOTATED_CDS"/>
    <property type="molecule type" value="Genomic_DNA"/>
</dbReference>
<dbReference type="AlphaFoldDB" id="A0A0C4DPR8"/>
<reference evidence="2" key="4">
    <citation type="journal article" date="2015" name="G3 (Bethesda)">
        <title>Genome sequences of three phytopathogenic species of the Magnaporthaceae family of fungi.</title>
        <authorList>
            <person name="Okagaki L.H."/>
            <person name="Nunes C.C."/>
            <person name="Sailsbery J."/>
            <person name="Clay B."/>
            <person name="Brown D."/>
            <person name="John T."/>
            <person name="Oh Y."/>
            <person name="Young N."/>
            <person name="Fitzgerald M."/>
            <person name="Haas B.J."/>
            <person name="Zeng Q."/>
            <person name="Young S."/>
            <person name="Adiconis X."/>
            <person name="Fan L."/>
            <person name="Levin J.Z."/>
            <person name="Mitchell T.K."/>
            <person name="Okubara P.A."/>
            <person name="Farman M.L."/>
            <person name="Kohn L.M."/>
            <person name="Birren B."/>
            <person name="Ma L.-J."/>
            <person name="Dean R.A."/>
        </authorList>
    </citation>
    <scope>NUCLEOTIDE SEQUENCE</scope>
    <source>
        <strain evidence="2">ATCC 64411 / 73-15</strain>
    </source>
</reference>
<dbReference type="EMBL" id="GL876966">
    <property type="protein sequence ID" value="KLU82772.1"/>
    <property type="molecule type" value="Genomic_DNA"/>
</dbReference>
<reference evidence="1" key="3">
    <citation type="submission" date="2011-03" db="EMBL/GenBank/DDBJ databases">
        <title>Annotation of Magnaporthe poae ATCC 64411.</title>
        <authorList>
            <person name="Ma L.-J."/>
            <person name="Dead R."/>
            <person name="Young S.K."/>
            <person name="Zeng Q."/>
            <person name="Gargeya S."/>
            <person name="Fitzgerald M."/>
            <person name="Haas B."/>
            <person name="Abouelleil A."/>
            <person name="Alvarado L."/>
            <person name="Arachchi H.M."/>
            <person name="Berlin A."/>
            <person name="Brown A."/>
            <person name="Chapman S.B."/>
            <person name="Chen Z."/>
            <person name="Dunbar C."/>
            <person name="Freedman E."/>
            <person name="Gearin G."/>
            <person name="Gellesch M."/>
            <person name="Goldberg J."/>
            <person name="Griggs A."/>
            <person name="Gujja S."/>
            <person name="Heiman D."/>
            <person name="Howarth C."/>
            <person name="Larson L."/>
            <person name="Lui A."/>
            <person name="MacDonald P.J.P."/>
            <person name="Mehta T."/>
            <person name="Montmayeur A."/>
            <person name="Murphy C."/>
            <person name="Neiman D."/>
            <person name="Pearson M."/>
            <person name="Priest M."/>
            <person name="Roberts A."/>
            <person name="Saif S."/>
            <person name="Shea T."/>
            <person name="Shenoy N."/>
            <person name="Sisk P."/>
            <person name="Stolte C."/>
            <person name="Sykes S."/>
            <person name="Yandava C."/>
            <person name="Wortman J."/>
            <person name="Nusbaum C."/>
            <person name="Birren B."/>
        </authorList>
    </citation>
    <scope>NUCLEOTIDE SEQUENCE</scope>
    <source>
        <strain evidence="1">ATCC 64411</strain>
    </source>
</reference>
<name>A0A0C4DPR8_MAGP6</name>
<protein>
    <submittedName>
        <fullName evidence="1 2">Uncharacterized protein</fullName>
    </submittedName>
</protein>
<reference evidence="1" key="1">
    <citation type="submission" date="2010-05" db="EMBL/GenBank/DDBJ databases">
        <title>The Genome Sequence of Magnaporthe poae strain ATCC 64411.</title>
        <authorList>
            <consortium name="The Broad Institute Genome Sequencing Platform"/>
            <consortium name="Broad Institute Genome Sequencing Center for Infectious Disease"/>
            <person name="Ma L.-J."/>
            <person name="Dead R."/>
            <person name="Young S."/>
            <person name="Zeng Q."/>
            <person name="Koehrsen M."/>
            <person name="Alvarado L."/>
            <person name="Berlin A."/>
            <person name="Chapman S.B."/>
            <person name="Chen Z."/>
            <person name="Freedman E."/>
            <person name="Gellesch M."/>
            <person name="Goldberg J."/>
            <person name="Griggs A."/>
            <person name="Gujja S."/>
            <person name="Heilman E.R."/>
            <person name="Heiman D."/>
            <person name="Hepburn T."/>
            <person name="Howarth C."/>
            <person name="Jen D."/>
            <person name="Larson L."/>
            <person name="Mehta T."/>
            <person name="Neiman D."/>
            <person name="Pearson M."/>
            <person name="Roberts A."/>
            <person name="Saif S."/>
            <person name="Shea T."/>
            <person name="Shenoy N."/>
            <person name="Sisk P."/>
            <person name="Stolte C."/>
            <person name="Sykes S."/>
            <person name="Walk T."/>
            <person name="White J."/>
            <person name="Yandava C."/>
            <person name="Haas B."/>
            <person name="Nusbaum C."/>
            <person name="Birren B."/>
        </authorList>
    </citation>
    <scope>NUCLEOTIDE SEQUENCE</scope>
    <source>
        <strain evidence="1">ATCC 64411</strain>
    </source>
</reference>
<evidence type="ECO:0000313" key="3">
    <source>
        <dbReference type="Proteomes" id="UP000011715"/>
    </source>
</evidence>
<gene>
    <name evidence="1" type="ORF">MAPG_01840</name>
</gene>
<evidence type="ECO:0000313" key="2">
    <source>
        <dbReference type="EnsemblFungi" id="MAPG_01840T0"/>
    </source>
</evidence>
<dbReference type="EnsemblFungi" id="MAPG_01840T0">
    <property type="protein sequence ID" value="MAPG_01840T0"/>
    <property type="gene ID" value="MAPG_01840"/>
</dbReference>
<dbReference type="Proteomes" id="UP000011715">
    <property type="component" value="Unassembled WGS sequence"/>
</dbReference>
<sequence length="125" mass="13795">MGVLRVWSAAFESRPGASSRTHQVLAVAAAQWRDSLTRFQNDPAMCFPGIGSSNCRVTIYSQSRSEGQAWIQHPRHGQLEPGPGRDSRYAPRLGLHDMSIVPRHSVNAGSTVLAKELQRRQAFAL</sequence>
<dbReference type="VEuPathDB" id="FungiDB:MAPG_01840"/>
<proteinExistence type="predicted"/>
<accession>A0A0C4DPR8</accession>
<reference evidence="2" key="5">
    <citation type="submission" date="2015-06" db="UniProtKB">
        <authorList>
            <consortium name="EnsemblFungi"/>
        </authorList>
    </citation>
    <scope>IDENTIFICATION</scope>
    <source>
        <strain evidence="2">ATCC 64411</strain>
    </source>
</reference>
<evidence type="ECO:0000313" key="1">
    <source>
        <dbReference type="EMBL" id="KLU82772.1"/>
    </source>
</evidence>